<dbReference type="InterPro" id="IPR050347">
    <property type="entry name" value="Bact_Beta-galactosidase"/>
</dbReference>
<dbReference type="InterPro" id="IPR004199">
    <property type="entry name" value="B-gal_small/dom_5"/>
</dbReference>
<sequence length="1036" mass="115517">MMLPLPIEYLTRPETTAINRLPSRVPLRADGGKFCLDLDGIWRFTLLTNPDQAGDDWHNADGQSDGWRDITVPGVWTRQGTFDKPIYSNVRMPFADPHEPGGVPDHNPTGLYRRDFTWDTAWDGRDIILHIGGFESMALIWCNGSFIGMGKDSRLPSEFDLTPHMQAGINKLAIMVVKWSDATWIEDQDHWRHGGLHRSIHIEARAKTRIDDLTVIADYDPATGQGALSIRAKVTGAFEGYQVQARLYDAQGNLAATMAAVPPATFAHDGGLMEQLLTTYSYPGHEAQLNAVVDDAALWSAENPARYRLVTELVDTAGTVAESHESWTGFRRIEVKDRRLLINGRPVIIIGVNRHDHHEVNGKTCSIEDMRADLVMMKRHNINAVRTAHYPNDHRLLDLADELGLYVIGEANVECHARARAVANDPRYQWPIMERTQRMIMRDRNHPAIIGWSLGNEAGHGPAHDGAAALARRLDQSRFVQYEGAVMDRFISFWSDPGSLSRQAPDRSERNTTDIVCPMYPPIDLIVNWARWAEETKLDDRPLIMCEYSHAMGNSNGSITEYVDAFFAEPALGGGFIWEWRDHGLAETDSEGRFYWGYGGHFGEERHDGNFCCDGLVGPDLTPHPGLREYMWAARPVTAKWLGAGQVRLHNRQNFTSTAGMALTWSVQKDGETVERGEMDCDIAPGATADITVPMQTVPDQQNEYHLTVQWQLKQDNSWAEAGHMLAWEQMAISDFAFAPPPMPLPAISVSHDLAGKKITAGAITVTLDNRGMIGAVTLAGEPVIEGDVTACLYRAPTDNDGIQTLEEGVMPSRLTEWQQWGLDRLTMQDAWSQMAHTDGETQLLFERHWAHENGPKAIHRSRWILAGDSARVDEEIILPGEWKDNPRAGIRFTVPAGFEQLSWTGLGPDESYNDRHGAQLLGRWSSSIDAQYHPYCLPQEHGAHHATRAFTLRREDGMGLAIGLPRPLSFAARHHHDTDLACAMTLADLVRRDTVEVHIDAGLRGMGTGACGPDILPPYRVGPGSYRFSWSLSAA</sequence>
<keyword evidence="10" id="KW-1185">Reference proteome</keyword>
<dbReference type="EC" id="3.2.1.23" evidence="3 7"/>
<evidence type="ECO:0000256" key="7">
    <source>
        <dbReference type="RuleBase" id="RU361154"/>
    </source>
</evidence>
<dbReference type="InterPro" id="IPR006104">
    <property type="entry name" value="Glyco_hydro_2_N"/>
</dbReference>
<dbReference type="Gene3D" id="3.20.20.80">
    <property type="entry name" value="Glycosidases"/>
    <property type="match status" value="1"/>
</dbReference>
<dbReference type="InterPro" id="IPR014718">
    <property type="entry name" value="GH-type_carb-bd"/>
</dbReference>
<evidence type="ECO:0000313" key="9">
    <source>
        <dbReference type="EMBL" id="MFC4293223.1"/>
    </source>
</evidence>
<dbReference type="Pfam" id="PF00703">
    <property type="entry name" value="Glyco_hydro_2"/>
    <property type="match status" value="1"/>
</dbReference>
<dbReference type="PRINTS" id="PR00132">
    <property type="entry name" value="GLHYDRLASE2"/>
</dbReference>
<dbReference type="Gene3D" id="2.70.98.10">
    <property type="match status" value="1"/>
</dbReference>
<dbReference type="PROSITE" id="PS00719">
    <property type="entry name" value="GLYCOSYL_HYDROL_F2_1"/>
    <property type="match status" value="1"/>
</dbReference>
<accession>A0ABV8RIJ0</accession>
<dbReference type="InterPro" id="IPR006101">
    <property type="entry name" value="Glyco_hydro_2"/>
</dbReference>
<feature type="domain" description="Beta galactosidase small chain/" evidence="8">
    <location>
        <begin position="758"/>
        <end position="1034"/>
    </location>
</feature>
<evidence type="ECO:0000256" key="5">
    <source>
        <dbReference type="ARBA" id="ARBA00023295"/>
    </source>
</evidence>
<dbReference type="InterPro" id="IPR036156">
    <property type="entry name" value="Beta-gal/glucu_dom_sf"/>
</dbReference>
<evidence type="ECO:0000256" key="3">
    <source>
        <dbReference type="ARBA" id="ARBA00012756"/>
    </source>
</evidence>
<dbReference type="InterPro" id="IPR006102">
    <property type="entry name" value="Ig-like_GH2"/>
</dbReference>
<dbReference type="InterPro" id="IPR017853">
    <property type="entry name" value="GH"/>
</dbReference>
<dbReference type="InterPro" id="IPR032312">
    <property type="entry name" value="LacZ_4"/>
</dbReference>
<keyword evidence="5 7" id="KW-0326">Glycosidase</keyword>
<comment type="catalytic activity">
    <reaction evidence="1 7">
        <text>Hydrolysis of terminal non-reducing beta-D-galactose residues in beta-D-galactosides.</text>
        <dbReference type="EC" id="3.2.1.23"/>
    </reaction>
</comment>
<dbReference type="InterPro" id="IPR023230">
    <property type="entry name" value="Glyco_hydro_2_CS"/>
</dbReference>
<dbReference type="Pfam" id="PF16353">
    <property type="entry name" value="LacZ_4"/>
    <property type="match status" value="1"/>
</dbReference>
<dbReference type="PANTHER" id="PTHR46323:SF2">
    <property type="entry name" value="BETA-GALACTOSIDASE"/>
    <property type="match status" value="1"/>
</dbReference>
<evidence type="ECO:0000259" key="8">
    <source>
        <dbReference type="SMART" id="SM01038"/>
    </source>
</evidence>
<keyword evidence="4 7" id="KW-0378">Hydrolase</keyword>
<evidence type="ECO:0000256" key="6">
    <source>
        <dbReference type="ARBA" id="ARBA00032230"/>
    </source>
</evidence>
<dbReference type="Gene3D" id="2.60.120.260">
    <property type="entry name" value="Galactose-binding domain-like"/>
    <property type="match status" value="1"/>
</dbReference>
<comment type="similarity">
    <text evidence="2 7">Belongs to the glycosyl hydrolase 2 family.</text>
</comment>
<dbReference type="SMART" id="SM01038">
    <property type="entry name" value="Bgal_small_N"/>
    <property type="match status" value="1"/>
</dbReference>
<dbReference type="PANTHER" id="PTHR46323">
    <property type="entry name" value="BETA-GALACTOSIDASE"/>
    <property type="match status" value="1"/>
</dbReference>
<evidence type="ECO:0000313" key="10">
    <source>
        <dbReference type="Proteomes" id="UP001595887"/>
    </source>
</evidence>
<dbReference type="SUPFAM" id="SSF74650">
    <property type="entry name" value="Galactose mutarotase-like"/>
    <property type="match status" value="1"/>
</dbReference>
<evidence type="ECO:0000256" key="4">
    <source>
        <dbReference type="ARBA" id="ARBA00022801"/>
    </source>
</evidence>
<dbReference type="InterPro" id="IPR008979">
    <property type="entry name" value="Galactose-bd-like_sf"/>
</dbReference>
<evidence type="ECO:0000256" key="2">
    <source>
        <dbReference type="ARBA" id="ARBA00007401"/>
    </source>
</evidence>
<dbReference type="InterPro" id="IPR011013">
    <property type="entry name" value="Gal_mutarotase_sf_dom"/>
</dbReference>
<dbReference type="Pfam" id="PF02929">
    <property type="entry name" value="Bgal_small_N"/>
    <property type="match status" value="1"/>
</dbReference>
<dbReference type="EMBL" id="JBHSDH010000013">
    <property type="protein sequence ID" value="MFC4293223.1"/>
    <property type="molecule type" value="Genomic_DNA"/>
</dbReference>
<dbReference type="GO" id="GO:0016787">
    <property type="term" value="F:hydrolase activity"/>
    <property type="evidence" value="ECO:0007669"/>
    <property type="project" value="UniProtKB-KW"/>
</dbReference>
<dbReference type="Pfam" id="PF02837">
    <property type="entry name" value="Glyco_hydro_2_N"/>
    <property type="match status" value="1"/>
</dbReference>
<dbReference type="SUPFAM" id="SSF49303">
    <property type="entry name" value="beta-Galactosidase/glucuronidase domain"/>
    <property type="match status" value="2"/>
</dbReference>
<dbReference type="InterPro" id="IPR013783">
    <property type="entry name" value="Ig-like_fold"/>
</dbReference>
<name>A0ABV8RIJ0_9SPHN</name>
<protein>
    <recommendedName>
        <fullName evidence="3 7">Beta-galactosidase</fullName>
        <ecNumber evidence="3 7">3.2.1.23</ecNumber>
    </recommendedName>
    <alternativeName>
        <fullName evidence="6 7">Lactase</fullName>
    </alternativeName>
</protein>
<reference evidence="10" key="1">
    <citation type="journal article" date="2019" name="Int. J. Syst. Evol. Microbiol.">
        <title>The Global Catalogue of Microorganisms (GCM) 10K type strain sequencing project: providing services to taxonomists for standard genome sequencing and annotation.</title>
        <authorList>
            <consortium name="The Broad Institute Genomics Platform"/>
            <consortium name="The Broad Institute Genome Sequencing Center for Infectious Disease"/>
            <person name="Wu L."/>
            <person name="Ma J."/>
        </authorList>
    </citation>
    <scope>NUCLEOTIDE SEQUENCE [LARGE SCALE GENOMIC DNA]</scope>
    <source>
        <strain evidence="10">CECT 8531</strain>
    </source>
</reference>
<dbReference type="SUPFAM" id="SSF49785">
    <property type="entry name" value="Galactose-binding domain-like"/>
    <property type="match status" value="1"/>
</dbReference>
<dbReference type="Gene3D" id="2.60.40.10">
    <property type="entry name" value="Immunoglobulins"/>
    <property type="match status" value="2"/>
</dbReference>
<dbReference type="Proteomes" id="UP001595887">
    <property type="component" value="Unassembled WGS sequence"/>
</dbReference>
<proteinExistence type="inferred from homology"/>
<comment type="caution">
    <text evidence="9">The sequence shown here is derived from an EMBL/GenBank/DDBJ whole genome shotgun (WGS) entry which is preliminary data.</text>
</comment>
<dbReference type="InterPro" id="IPR006103">
    <property type="entry name" value="Glyco_hydro_2_cat"/>
</dbReference>
<dbReference type="SUPFAM" id="SSF51445">
    <property type="entry name" value="(Trans)glycosidases"/>
    <property type="match status" value="1"/>
</dbReference>
<evidence type="ECO:0000256" key="1">
    <source>
        <dbReference type="ARBA" id="ARBA00001412"/>
    </source>
</evidence>
<dbReference type="RefSeq" id="WP_381424572.1">
    <property type="nucleotide sequence ID" value="NZ_JBHSDH010000013.1"/>
</dbReference>
<dbReference type="Pfam" id="PF02836">
    <property type="entry name" value="Glyco_hydro_2_C"/>
    <property type="match status" value="1"/>
</dbReference>
<organism evidence="9 10">
    <name type="scientific">Sphingorhabdus arenilitoris</name>
    <dbReference type="NCBI Taxonomy" id="1490041"/>
    <lineage>
        <taxon>Bacteria</taxon>
        <taxon>Pseudomonadati</taxon>
        <taxon>Pseudomonadota</taxon>
        <taxon>Alphaproteobacteria</taxon>
        <taxon>Sphingomonadales</taxon>
        <taxon>Sphingomonadaceae</taxon>
        <taxon>Sphingorhabdus</taxon>
    </lineage>
</organism>
<gene>
    <name evidence="9" type="ORF">ACFOWX_12430</name>
</gene>